<sequence>MHVRLDVGQRSGRGVDAEFVDVAGKEDGAFGADVQDRCGVENRTGGRPSAHFLPVHVELDGVRTEGQGDVLPHAVLDSVVGVDPPIVVPARRTSECPMPRSVDATKRIGPFLPKEGFESATATRSGLEPRRKRRGCRHVESRIVRGRKVLVDSIERHRIIDTSLTRHGDLGEVEDPRTTRLARIAVTRGATELLHVITTGEALDDLTDGQRRIRAT</sequence>
<reference evidence="1" key="1">
    <citation type="submission" date="2020-05" db="EMBL/GenBank/DDBJ databases">
        <authorList>
            <person name="Chiriac C."/>
            <person name="Salcher M."/>
            <person name="Ghai R."/>
            <person name="Kavagutti S V."/>
        </authorList>
    </citation>
    <scope>NUCLEOTIDE SEQUENCE</scope>
</reference>
<protein>
    <submittedName>
        <fullName evidence="1">Unannotated protein</fullName>
    </submittedName>
</protein>
<evidence type="ECO:0000313" key="1">
    <source>
        <dbReference type="EMBL" id="CAB4587578.1"/>
    </source>
</evidence>
<gene>
    <name evidence="1" type="ORF">UFOPK1722_01451</name>
</gene>
<accession>A0A6J6FSP7</accession>
<dbReference type="AlphaFoldDB" id="A0A6J6FSP7"/>
<dbReference type="EMBL" id="CAEZTS010000146">
    <property type="protein sequence ID" value="CAB4587578.1"/>
    <property type="molecule type" value="Genomic_DNA"/>
</dbReference>
<name>A0A6J6FSP7_9ZZZZ</name>
<proteinExistence type="predicted"/>
<organism evidence="1">
    <name type="scientific">freshwater metagenome</name>
    <dbReference type="NCBI Taxonomy" id="449393"/>
    <lineage>
        <taxon>unclassified sequences</taxon>
        <taxon>metagenomes</taxon>
        <taxon>ecological metagenomes</taxon>
    </lineage>
</organism>